<gene>
    <name evidence="5" type="ORF">SAMN04489812_1866</name>
</gene>
<name>A0A1H1S307_9ACTN</name>
<dbReference type="AlphaFoldDB" id="A0A1H1S307"/>
<evidence type="ECO:0000256" key="3">
    <source>
        <dbReference type="ARBA" id="ARBA00023163"/>
    </source>
</evidence>
<dbReference type="PANTHER" id="PTHR30055">
    <property type="entry name" value="HTH-TYPE TRANSCRIPTIONAL REGULATOR RUTR"/>
    <property type="match status" value="1"/>
</dbReference>
<keyword evidence="1" id="KW-0805">Transcription regulation</keyword>
<evidence type="ECO:0000259" key="4">
    <source>
        <dbReference type="Pfam" id="PF00440"/>
    </source>
</evidence>
<dbReference type="InterPro" id="IPR001647">
    <property type="entry name" value="HTH_TetR"/>
</dbReference>
<dbReference type="STRING" id="630515.SAMN04489812_1866"/>
<keyword evidence="2 5" id="KW-0238">DNA-binding</keyword>
<keyword evidence="6" id="KW-1185">Reference proteome</keyword>
<reference evidence="5 6" key="1">
    <citation type="submission" date="2016-10" db="EMBL/GenBank/DDBJ databases">
        <authorList>
            <person name="de Groot N.N."/>
        </authorList>
    </citation>
    <scope>NUCLEOTIDE SEQUENCE [LARGE SCALE GENOMIC DNA]</scope>
    <source>
        <strain evidence="5 6">DSM 21800</strain>
    </source>
</reference>
<dbReference type="OrthoDB" id="5112469at2"/>
<dbReference type="InterPro" id="IPR009057">
    <property type="entry name" value="Homeodomain-like_sf"/>
</dbReference>
<dbReference type="Pfam" id="PF00440">
    <property type="entry name" value="TetR_N"/>
    <property type="match status" value="1"/>
</dbReference>
<dbReference type="GO" id="GO:0000976">
    <property type="term" value="F:transcription cis-regulatory region binding"/>
    <property type="evidence" value="ECO:0007669"/>
    <property type="project" value="TreeGrafter"/>
</dbReference>
<evidence type="ECO:0000256" key="2">
    <source>
        <dbReference type="ARBA" id="ARBA00023125"/>
    </source>
</evidence>
<keyword evidence="3" id="KW-0804">Transcription</keyword>
<dbReference type="PANTHER" id="PTHR30055:SF234">
    <property type="entry name" value="HTH-TYPE TRANSCRIPTIONAL REGULATOR BETI"/>
    <property type="match status" value="1"/>
</dbReference>
<dbReference type="InterPro" id="IPR050109">
    <property type="entry name" value="HTH-type_TetR-like_transc_reg"/>
</dbReference>
<dbReference type="EMBL" id="LT629772">
    <property type="protein sequence ID" value="SDS42395.1"/>
    <property type="molecule type" value="Genomic_DNA"/>
</dbReference>
<sequence>MDRPSLGRMPTDRRHDLVRRAAAEFAAQGYEQASLNRIIGDLRMSKSSFYYALNSKADLYDLCVADLTAEIAAASSFPTPAQFRDSFWDTAHRMIADLAVVLQRDPAYRDLGRMLYLPDAPVRTAADPGPLAAVRGWLTEVLAVGRAAGTLRADLPIDLQAAATLALLEAFDRWGVQHPASADDERALLAAQLDALRRFLC</sequence>
<dbReference type="SUPFAM" id="SSF46689">
    <property type="entry name" value="Homeodomain-like"/>
    <property type="match status" value="1"/>
</dbReference>
<organism evidence="5 6">
    <name type="scientific">Microlunatus soli</name>
    <dbReference type="NCBI Taxonomy" id="630515"/>
    <lineage>
        <taxon>Bacteria</taxon>
        <taxon>Bacillati</taxon>
        <taxon>Actinomycetota</taxon>
        <taxon>Actinomycetes</taxon>
        <taxon>Propionibacteriales</taxon>
        <taxon>Propionibacteriaceae</taxon>
        <taxon>Microlunatus</taxon>
    </lineage>
</organism>
<evidence type="ECO:0000256" key="1">
    <source>
        <dbReference type="ARBA" id="ARBA00023015"/>
    </source>
</evidence>
<evidence type="ECO:0000313" key="5">
    <source>
        <dbReference type="EMBL" id="SDS42395.1"/>
    </source>
</evidence>
<feature type="domain" description="HTH tetR-type" evidence="4">
    <location>
        <begin position="18"/>
        <end position="61"/>
    </location>
</feature>
<protein>
    <submittedName>
        <fullName evidence="5">DNA-binding transcriptional regulator, AcrR family</fullName>
    </submittedName>
</protein>
<dbReference type="Proteomes" id="UP000199103">
    <property type="component" value="Chromosome I"/>
</dbReference>
<proteinExistence type="predicted"/>
<dbReference type="Gene3D" id="1.10.357.10">
    <property type="entry name" value="Tetracycline Repressor, domain 2"/>
    <property type="match status" value="1"/>
</dbReference>
<dbReference type="GO" id="GO:0003700">
    <property type="term" value="F:DNA-binding transcription factor activity"/>
    <property type="evidence" value="ECO:0007669"/>
    <property type="project" value="TreeGrafter"/>
</dbReference>
<dbReference type="RefSeq" id="WP_091523368.1">
    <property type="nucleotide sequence ID" value="NZ_LT629772.1"/>
</dbReference>
<evidence type="ECO:0000313" key="6">
    <source>
        <dbReference type="Proteomes" id="UP000199103"/>
    </source>
</evidence>
<accession>A0A1H1S307</accession>